<evidence type="ECO:0000256" key="1">
    <source>
        <dbReference type="ARBA" id="ARBA00022527"/>
    </source>
</evidence>
<dbReference type="Gene3D" id="3.30.200.20">
    <property type="entry name" value="Phosphorylase Kinase, domain 1"/>
    <property type="match status" value="1"/>
</dbReference>
<dbReference type="VEuPathDB" id="FungiDB:H257_09633"/>
<keyword evidence="3 6" id="KW-0547">Nucleotide-binding</keyword>
<dbReference type="CDD" id="cd00821">
    <property type="entry name" value="PH"/>
    <property type="match status" value="1"/>
</dbReference>
<feature type="region of interest" description="Disordered" evidence="8">
    <location>
        <begin position="250"/>
        <end position="313"/>
    </location>
</feature>
<evidence type="ECO:0000259" key="10">
    <source>
        <dbReference type="PROSITE" id="PS50011"/>
    </source>
</evidence>
<evidence type="ECO:0000256" key="8">
    <source>
        <dbReference type="SAM" id="MobiDB-lite"/>
    </source>
</evidence>
<dbReference type="FunFam" id="1.10.510.10:FF:000040">
    <property type="entry name" value="Mitogen-activated protein kinase"/>
    <property type="match status" value="1"/>
</dbReference>
<dbReference type="SUPFAM" id="SSF50729">
    <property type="entry name" value="PH domain-like"/>
    <property type="match status" value="1"/>
</dbReference>
<evidence type="ECO:0000256" key="5">
    <source>
        <dbReference type="ARBA" id="ARBA00022840"/>
    </source>
</evidence>
<dbReference type="PROSITE" id="PS50011">
    <property type="entry name" value="PROTEIN_KINASE_DOM"/>
    <property type="match status" value="1"/>
</dbReference>
<dbReference type="PROSITE" id="PS00107">
    <property type="entry name" value="PROTEIN_KINASE_ATP"/>
    <property type="match status" value="1"/>
</dbReference>
<feature type="compositionally biased region" description="Pro residues" evidence="8">
    <location>
        <begin position="703"/>
        <end position="712"/>
    </location>
</feature>
<dbReference type="PROSITE" id="PS01351">
    <property type="entry name" value="MAPK"/>
    <property type="match status" value="1"/>
</dbReference>
<dbReference type="PROSITE" id="PS50003">
    <property type="entry name" value="PH_DOMAIN"/>
    <property type="match status" value="1"/>
</dbReference>
<gene>
    <name evidence="11" type="ORF">H257_09633</name>
</gene>
<dbReference type="RefSeq" id="XP_009834214.1">
    <property type="nucleotide sequence ID" value="XM_009835912.1"/>
</dbReference>
<name>W4GAM0_APHAT</name>
<comment type="catalytic activity">
    <reaction evidence="7">
        <text>L-threonyl-[protein] + ATP = O-phospho-L-threonyl-[protein] + ADP + H(+)</text>
        <dbReference type="Rhea" id="RHEA:46608"/>
        <dbReference type="Rhea" id="RHEA-COMP:11060"/>
        <dbReference type="Rhea" id="RHEA-COMP:11605"/>
        <dbReference type="ChEBI" id="CHEBI:15378"/>
        <dbReference type="ChEBI" id="CHEBI:30013"/>
        <dbReference type="ChEBI" id="CHEBI:30616"/>
        <dbReference type="ChEBI" id="CHEBI:61977"/>
        <dbReference type="ChEBI" id="CHEBI:456216"/>
        <dbReference type="EC" id="2.7.11.24"/>
    </reaction>
</comment>
<dbReference type="InterPro" id="IPR011993">
    <property type="entry name" value="PH-like_dom_sf"/>
</dbReference>
<dbReference type="CDD" id="cd07834">
    <property type="entry name" value="STKc_MAPK"/>
    <property type="match status" value="1"/>
</dbReference>
<dbReference type="OrthoDB" id="76756at2759"/>
<keyword evidence="7" id="KW-0460">Magnesium</keyword>
<comment type="cofactor">
    <cofactor evidence="7">
        <name>Mg(2+)</name>
        <dbReference type="ChEBI" id="CHEBI:18420"/>
    </cofactor>
</comment>
<organism evidence="11">
    <name type="scientific">Aphanomyces astaci</name>
    <name type="common">Crayfish plague agent</name>
    <dbReference type="NCBI Taxonomy" id="112090"/>
    <lineage>
        <taxon>Eukaryota</taxon>
        <taxon>Sar</taxon>
        <taxon>Stramenopiles</taxon>
        <taxon>Oomycota</taxon>
        <taxon>Saprolegniomycetes</taxon>
        <taxon>Saprolegniales</taxon>
        <taxon>Verrucalvaceae</taxon>
        <taxon>Aphanomyces</taxon>
    </lineage>
</organism>
<evidence type="ECO:0000256" key="2">
    <source>
        <dbReference type="ARBA" id="ARBA00022679"/>
    </source>
</evidence>
<dbReference type="Gene3D" id="2.30.29.30">
    <property type="entry name" value="Pleckstrin-homology domain (PH domain)/Phosphotyrosine-binding domain (PTB)"/>
    <property type="match status" value="1"/>
</dbReference>
<keyword evidence="5 6" id="KW-0067">ATP-binding</keyword>
<feature type="region of interest" description="Disordered" evidence="8">
    <location>
        <begin position="172"/>
        <end position="225"/>
    </location>
</feature>
<evidence type="ECO:0000313" key="11">
    <source>
        <dbReference type="EMBL" id="ETV76089.1"/>
    </source>
</evidence>
<reference evidence="11" key="1">
    <citation type="submission" date="2013-12" db="EMBL/GenBank/DDBJ databases">
        <title>The Genome Sequence of Aphanomyces astaci APO3.</title>
        <authorList>
            <consortium name="The Broad Institute Genomics Platform"/>
            <person name="Russ C."/>
            <person name="Tyler B."/>
            <person name="van West P."/>
            <person name="Dieguez-Uribeondo J."/>
            <person name="Young S.K."/>
            <person name="Zeng Q."/>
            <person name="Gargeya S."/>
            <person name="Fitzgerald M."/>
            <person name="Abouelleil A."/>
            <person name="Alvarado L."/>
            <person name="Chapman S.B."/>
            <person name="Gainer-Dewar J."/>
            <person name="Goldberg J."/>
            <person name="Griggs A."/>
            <person name="Gujja S."/>
            <person name="Hansen M."/>
            <person name="Howarth C."/>
            <person name="Imamovic A."/>
            <person name="Ireland A."/>
            <person name="Larimer J."/>
            <person name="McCowan C."/>
            <person name="Murphy C."/>
            <person name="Pearson M."/>
            <person name="Poon T.W."/>
            <person name="Priest M."/>
            <person name="Roberts A."/>
            <person name="Saif S."/>
            <person name="Shea T."/>
            <person name="Sykes S."/>
            <person name="Wortman J."/>
            <person name="Nusbaum C."/>
            <person name="Birren B."/>
        </authorList>
    </citation>
    <scope>NUCLEOTIDE SEQUENCE [LARGE SCALE GENOMIC DNA]</scope>
    <source>
        <strain evidence="11">APO3</strain>
    </source>
</reference>
<evidence type="ECO:0000259" key="9">
    <source>
        <dbReference type="PROSITE" id="PS50003"/>
    </source>
</evidence>
<dbReference type="EC" id="2.7.11.24" evidence="7"/>
<keyword evidence="1 7" id="KW-0723">Serine/threonine-protein kinase</keyword>
<feature type="compositionally biased region" description="Low complexity" evidence="8">
    <location>
        <begin position="1"/>
        <end position="20"/>
    </location>
</feature>
<feature type="domain" description="Protein kinase" evidence="10">
    <location>
        <begin position="356"/>
        <end position="643"/>
    </location>
</feature>
<proteinExistence type="inferred from homology"/>
<feature type="region of interest" description="Disordered" evidence="8">
    <location>
        <begin position="1"/>
        <end position="36"/>
    </location>
</feature>
<evidence type="ECO:0000256" key="4">
    <source>
        <dbReference type="ARBA" id="ARBA00022777"/>
    </source>
</evidence>
<dbReference type="Gene3D" id="1.10.510.10">
    <property type="entry name" value="Transferase(Phosphotransferase) domain 1"/>
    <property type="match status" value="1"/>
</dbReference>
<dbReference type="AlphaFoldDB" id="W4GAM0"/>
<dbReference type="GO" id="GO:0004707">
    <property type="term" value="F:MAP kinase activity"/>
    <property type="evidence" value="ECO:0007669"/>
    <property type="project" value="UniProtKB-EC"/>
</dbReference>
<dbReference type="InterPro" id="IPR017441">
    <property type="entry name" value="Protein_kinase_ATP_BS"/>
</dbReference>
<protein>
    <recommendedName>
        <fullName evidence="7">Mitogen-activated protein kinase</fullName>
        <ecNumber evidence="7">2.7.11.24</ecNumber>
    </recommendedName>
</protein>
<comment type="similarity">
    <text evidence="7">Belongs to the protein kinase superfamily. Ser/Thr protein kinase family. MAP kinase subfamily.</text>
</comment>
<keyword evidence="2 7" id="KW-0808">Transferase</keyword>
<evidence type="ECO:0000256" key="7">
    <source>
        <dbReference type="RuleBase" id="RU361165"/>
    </source>
</evidence>
<dbReference type="InterPro" id="IPR001849">
    <property type="entry name" value="PH_domain"/>
</dbReference>
<dbReference type="InterPro" id="IPR050117">
    <property type="entry name" value="MAPK"/>
</dbReference>
<dbReference type="EMBL" id="KI913137">
    <property type="protein sequence ID" value="ETV76089.1"/>
    <property type="molecule type" value="Genomic_DNA"/>
</dbReference>
<dbReference type="InterPro" id="IPR011009">
    <property type="entry name" value="Kinase-like_dom_sf"/>
</dbReference>
<dbReference type="FunFam" id="3.30.200.20:FF:000961">
    <property type="entry name" value="Mitogen-activated protein kinase"/>
    <property type="match status" value="1"/>
</dbReference>
<dbReference type="InterPro" id="IPR003527">
    <property type="entry name" value="MAP_kinase_CS"/>
</dbReference>
<dbReference type="SUPFAM" id="SSF56112">
    <property type="entry name" value="Protein kinase-like (PK-like)"/>
    <property type="match status" value="1"/>
</dbReference>
<feature type="domain" description="PH" evidence="9">
    <location>
        <begin position="64"/>
        <end position="168"/>
    </location>
</feature>
<dbReference type="SMART" id="SM00220">
    <property type="entry name" value="S_TKc"/>
    <property type="match status" value="1"/>
</dbReference>
<feature type="compositionally biased region" description="Polar residues" evidence="8">
    <location>
        <begin position="716"/>
        <end position="726"/>
    </location>
</feature>
<dbReference type="Pfam" id="PF00169">
    <property type="entry name" value="PH"/>
    <property type="match status" value="1"/>
</dbReference>
<sequence>MTSVSGRSSASRSSKYSQASCHANSVGTSSRRMYHTRHKSSIARLFKRDVPSNLDSPMQFSEDDVVMEGMLTKISSSKYFSSKPCYCILRSDAWSLCQYRSPSDLILLGEIVLSEHDIVRDVSDCESAAPVVHTFELLRPTSNQCVQFATPTARGLEQWICALETAIFELSQLGKPTPPPPPQHHEAFERMPAPPRSTLTGWTPSPKYAPTPRKESSSSSSINVVVEPDDDDASMAAAMAAANLLEDELRDNDNNNHMDTGPETHEFNNNDDDAGDNQEPPGGTDEPRPGAYTSPAHLSSPSLSPDKQPGRQAASVLGDRFFRKVPRVAPGLSSSAVRAVHSFSASGQVFTLDVKYKLIKPIGTGAYGAVISATNDETCDSVAVKKISNIFDDLVDAKRILRETRLLGHFNHKNITRLLDLPPPPSRAAFHDMYIIAELMETDLHQVIYSMQPMSDDHVKYFLYQILCALHHIHSAGVIHRDMKPSNILLNSNCDLKICDFGLARGGCPENVELTEYVVTRWYRAPEIMLNCLHYTEAVDMWAVGCILAEMIQREPLFPGNDYIHQLKLIVKFMGTPKVDEVEFVKNAKAQRFLAKLPIYKATKLADAFPAASDQAMDLLAHMLVFNPAKRISVLDALHHPYLEAFYDAADLVLSPPFDFGFDIPDDKLTREALVSLLMEDISTFHPEVVDVGQEHGYLPPSAFLPPPPSKSSPPANRSGTAINEA</sequence>
<dbReference type="GO" id="GO:0005524">
    <property type="term" value="F:ATP binding"/>
    <property type="evidence" value="ECO:0007669"/>
    <property type="project" value="UniProtKB-UniRule"/>
</dbReference>
<dbReference type="STRING" id="112090.W4GAM0"/>
<feature type="binding site" evidence="6">
    <location>
        <position position="386"/>
    </location>
    <ligand>
        <name>ATP</name>
        <dbReference type="ChEBI" id="CHEBI:30616"/>
    </ligand>
</feature>
<evidence type="ECO:0000256" key="6">
    <source>
        <dbReference type="PROSITE-ProRule" id="PRU10141"/>
    </source>
</evidence>
<comment type="activity regulation">
    <text evidence="7">Activated by threonine and tyrosine phosphorylation.</text>
</comment>
<feature type="compositionally biased region" description="Basic and acidic residues" evidence="8">
    <location>
        <begin position="251"/>
        <end position="268"/>
    </location>
</feature>
<dbReference type="InterPro" id="IPR008271">
    <property type="entry name" value="Ser/Thr_kinase_AS"/>
</dbReference>
<evidence type="ECO:0000256" key="3">
    <source>
        <dbReference type="ARBA" id="ARBA00022741"/>
    </source>
</evidence>
<dbReference type="SMART" id="SM00233">
    <property type="entry name" value="PH"/>
    <property type="match status" value="1"/>
</dbReference>
<feature type="region of interest" description="Disordered" evidence="8">
    <location>
        <begin position="700"/>
        <end position="726"/>
    </location>
</feature>
<dbReference type="PROSITE" id="PS00108">
    <property type="entry name" value="PROTEIN_KINASE_ST"/>
    <property type="match status" value="1"/>
</dbReference>
<keyword evidence="4 7" id="KW-0418">Kinase</keyword>
<dbReference type="GeneID" id="20811629"/>
<accession>W4GAM0</accession>
<feature type="compositionally biased region" description="Polar residues" evidence="8">
    <location>
        <begin position="21"/>
        <end position="31"/>
    </location>
</feature>
<dbReference type="InterPro" id="IPR000719">
    <property type="entry name" value="Prot_kinase_dom"/>
</dbReference>
<dbReference type="Pfam" id="PF00069">
    <property type="entry name" value="Pkinase"/>
    <property type="match status" value="1"/>
</dbReference>
<dbReference type="PANTHER" id="PTHR24055">
    <property type="entry name" value="MITOGEN-ACTIVATED PROTEIN KINASE"/>
    <property type="match status" value="1"/>
</dbReference>